<dbReference type="OrthoDB" id="9833984at2"/>
<accession>A0A425Y794</accession>
<dbReference type="RefSeq" id="WP_125029545.1">
    <property type="nucleotide sequence ID" value="NZ_JAPXVP010000002.1"/>
</dbReference>
<reference evidence="1 2" key="1">
    <citation type="submission" date="2018-07" db="EMBL/GenBank/DDBJ databases">
        <title>Draft genome sequence of Ancylomarina sp. M1P.</title>
        <authorList>
            <person name="Yadav S."/>
            <person name="Villanueva L."/>
            <person name="Damste J.S.S."/>
        </authorList>
    </citation>
    <scope>NUCLEOTIDE SEQUENCE [LARGE SCALE GENOMIC DNA]</scope>
    <source>
        <strain evidence="1 2">M1P</strain>
    </source>
</reference>
<evidence type="ECO:0000313" key="1">
    <source>
        <dbReference type="EMBL" id="RRG24235.1"/>
    </source>
</evidence>
<comment type="caution">
    <text evidence="1">The sequence shown here is derived from an EMBL/GenBank/DDBJ whole genome shotgun (WGS) entry which is preliminary data.</text>
</comment>
<dbReference type="AlphaFoldDB" id="A0A425Y794"/>
<evidence type="ECO:0000313" key="2">
    <source>
        <dbReference type="Proteomes" id="UP000285794"/>
    </source>
</evidence>
<gene>
    <name evidence="1" type="ORF">DWB61_03725</name>
</gene>
<name>A0A425Y794_9BACT</name>
<dbReference type="EMBL" id="QQWG01000002">
    <property type="protein sequence ID" value="RRG24235.1"/>
    <property type="molecule type" value="Genomic_DNA"/>
</dbReference>
<organism evidence="1 2">
    <name type="scientific">Ancylomarina euxinus</name>
    <dbReference type="NCBI Taxonomy" id="2283627"/>
    <lineage>
        <taxon>Bacteria</taxon>
        <taxon>Pseudomonadati</taxon>
        <taxon>Bacteroidota</taxon>
        <taxon>Bacteroidia</taxon>
        <taxon>Marinilabiliales</taxon>
        <taxon>Marinifilaceae</taxon>
        <taxon>Ancylomarina</taxon>
    </lineage>
</organism>
<sequence>MATTAEIKGLFSKEHVVLVLLICGSYWFNYNAYNTSQTVLLQQAEIQADIKILTFQINNKNEKKLALTNSFRQERQSEYQTTVNVDSSLFCDASNRYKSRY</sequence>
<keyword evidence="2" id="KW-1185">Reference proteome</keyword>
<protein>
    <submittedName>
        <fullName evidence="1">Uncharacterized protein</fullName>
    </submittedName>
</protein>
<proteinExistence type="predicted"/>
<dbReference type="Proteomes" id="UP000285794">
    <property type="component" value="Unassembled WGS sequence"/>
</dbReference>